<evidence type="ECO:0000256" key="1">
    <source>
        <dbReference type="ARBA" id="ARBA00004651"/>
    </source>
</evidence>
<dbReference type="RefSeq" id="WP_249102349.1">
    <property type="nucleotide sequence ID" value="NZ_JAMAST010000017.1"/>
</dbReference>
<organism evidence="9 10">
    <name type="scientific">Sporolactobacillus mangiferae</name>
    <dbReference type="NCBI Taxonomy" id="2940498"/>
    <lineage>
        <taxon>Bacteria</taxon>
        <taxon>Bacillati</taxon>
        <taxon>Bacillota</taxon>
        <taxon>Bacilli</taxon>
        <taxon>Bacillales</taxon>
        <taxon>Sporolactobacillaceae</taxon>
        <taxon>Sporolactobacillus</taxon>
    </lineage>
</organism>
<comment type="similarity">
    <text evidence="2">Belongs to the GSP F family.</text>
</comment>
<dbReference type="Gene3D" id="1.20.81.30">
    <property type="entry name" value="Type II secretion system (T2SS), domain F"/>
    <property type="match status" value="2"/>
</dbReference>
<dbReference type="InterPro" id="IPR047692">
    <property type="entry name" value="T4P_ComGB"/>
</dbReference>
<name>A0ABT0MCF9_9BACL</name>
<comment type="caution">
    <text evidence="9">The sequence shown here is derived from an EMBL/GenBank/DDBJ whole genome shotgun (WGS) entry which is preliminary data.</text>
</comment>
<dbReference type="Pfam" id="PF00482">
    <property type="entry name" value="T2SSF"/>
    <property type="match status" value="2"/>
</dbReference>
<dbReference type="EMBL" id="JAMAST010000017">
    <property type="protein sequence ID" value="MCL1632546.1"/>
    <property type="molecule type" value="Genomic_DNA"/>
</dbReference>
<evidence type="ECO:0000256" key="7">
    <source>
        <dbReference type="SAM" id="Phobius"/>
    </source>
</evidence>
<dbReference type="NCBIfam" id="NF041012">
    <property type="entry name" value="T4P_ComGB"/>
    <property type="match status" value="1"/>
</dbReference>
<reference evidence="9 10" key="1">
    <citation type="submission" date="2022-05" db="EMBL/GenBank/DDBJ databases">
        <title>Sporolactobacillus sp nov CPB3-1, isolated from tree bark (Mangifera indica L.).</title>
        <authorList>
            <person name="Phuengjayaem S."/>
            <person name="Tanasupawat S."/>
        </authorList>
    </citation>
    <scope>NUCLEOTIDE SEQUENCE [LARGE SCALE GENOMIC DNA]</scope>
    <source>
        <strain evidence="9 10">CPB3-1</strain>
    </source>
</reference>
<feature type="transmembrane region" description="Helical" evidence="7">
    <location>
        <begin position="309"/>
        <end position="337"/>
    </location>
</feature>
<dbReference type="InterPro" id="IPR003004">
    <property type="entry name" value="GspF/PilC"/>
</dbReference>
<keyword evidence="3" id="KW-1003">Cell membrane</keyword>
<feature type="transmembrane region" description="Helical" evidence="7">
    <location>
        <begin position="163"/>
        <end position="183"/>
    </location>
</feature>
<dbReference type="PANTHER" id="PTHR30012:SF0">
    <property type="entry name" value="TYPE II SECRETION SYSTEM PROTEIN F-RELATED"/>
    <property type="match status" value="1"/>
</dbReference>
<keyword evidence="10" id="KW-1185">Reference proteome</keyword>
<evidence type="ECO:0000259" key="8">
    <source>
        <dbReference type="Pfam" id="PF00482"/>
    </source>
</evidence>
<sequence>MFERKNWTRREQAHFLINLGECMKSGYPLKSALQIQADRNRSRIRNEILQMIECLKGGKPFYETLLISRFPEDISCVIYFSEASGKLSDALIENGHSLMKREIYRQTLTRLIRYPLFLIWFLFMIIYVVGRFLLPNFVQMYRSMALELPAITRWMLFFAEHTVYMLGILVVLFAAVLLVAFFIRRFSLLSKIAFIARVPWIQSFIQLHYTYQFSFHVSSLLRSGLSMGQVIDIFTKKGASAFLELESTRINRLLAQGISLEKTLENIAYYLPELQTVIVQGSVQGSLGDGLHNYSNELMKRMEQKIKGLLAMCQPALLMFIGGFVLLLFLSILLPVFQMINGF</sequence>
<keyword evidence="4 7" id="KW-0812">Transmembrane</keyword>
<comment type="subcellular location">
    <subcellularLocation>
        <location evidence="1">Cell membrane</location>
        <topology evidence="1">Multi-pass membrane protein</topology>
    </subcellularLocation>
</comment>
<evidence type="ECO:0000313" key="9">
    <source>
        <dbReference type="EMBL" id="MCL1632546.1"/>
    </source>
</evidence>
<dbReference type="InterPro" id="IPR018076">
    <property type="entry name" value="T2SS_GspF_dom"/>
</dbReference>
<protein>
    <submittedName>
        <fullName evidence="9">Type II secretion system F family protein</fullName>
    </submittedName>
</protein>
<feature type="transmembrane region" description="Helical" evidence="7">
    <location>
        <begin position="111"/>
        <end position="134"/>
    </location>
</feature>
<evidence type="ECO:0000256" key="3">
    <source>
        <dbReference type="ARBA" id="ARBA00022475"/>
    </source>
</evidence>
<dbReference type="Proteomes" id="UP001203004">
    <property type="component" value="Unassembled WGS sequence"/>
</dbReference>
<feature type="domain" description="Type II secretion system protein GspF" evidence="8">
    <location>
        <begin position="15"/>
        <end position="135"/>
    </location>
</feature>
<dbReference type="PANTHER" id="PTHR30012">
    <property type="entry name" value="GENERAL SECRETION PATHWAY PROTEIN"/>
    <property type="match status" value="1"/>
</dbReference>
<dbReference type="InterPro" id="IPR042094">
    <property type="entry name" value="T2SS_GspF_sf"/>
</dbReference>
<proteinExistence type="inferred from homology"/>
<evidence type="ECO:0000256" key="5">
    <source>
        <dbReference type="ARBA" id="ARBA00022989"/>
    </source>
</evidence>
<evidence type="ECO:0000256" key="2">
    <source>
        <dbReference type="ARBA" id="ARBA00005745"/>
    </source>
</evidence>
<gene>
    <name evidence="9" type="ORF">M3N64_11515</name>
</gene>
<evidence type="ECO:0000256" key="6">
    <source>
        <dbReference type="ARBA" id="ARBA00023136"/>
    </source>
</evidence>
<keyword evidence="6 7" id="KW-0472">Membrane</keyword>
<evidence type="ECO:0000256" key="4">
    <source>
        <dbReference type="ARBA" id="ARBA00022692"/>
    </source>
</evidence>
<accession>A0ABT0MCF9</accession>
<keyword evidence="5 7" id="KW-1133">Transmembrane helix</keyword>
<feature type="domain" description="Type II secretion system protein GspF" evidence="8">
    <location>
        <begin position="214"/>
        <end position="335"/>
    </location>
</feature>
<evidence type="ECO:0000313" key="10">
    <source>
        <dbReference type="Proteomes" id="UP001203004"/>
    </source>
</evidence>